<gene>
    <name evidence="2" type="ORF">OV287_53755</name>
</gene>
<dbReference type="Proteomes" id="UP001207654">
    <property type="component" value="Unassembled WGS sequence"/>
</dbReference>
<feature type="compositionally biased region" description="Basic and acidic residues" evidence="1">
    <location>
        <begin position="456"/>
        <end position="471"/>
    </location>
</feature>
<dbReference type="EMBL" id="JAPNKA010000001">
    <property type="protein sequence ID" value="MCY1083334.1"/>
    <property type="molecule type" value="Genomic_DNA"/>
</dbReference>
<evidence type="ECO:0000313" key="2">
    <source>
        <dbReference type="EMBL" id="MCY1083334.1"/>
    </source>
</evidence>
<reference evidence="2 3" key="1">
    <citation type="submission" date="2022-11" db="EMBL/GenBank/DDBJ databases">
        <title>Minimal conservation of predation-associated metabolite biosynthetic gene clusters underscores biosynthetic potential of Myxococcota including descriptions for ten novel species: Archangium lansinium sp. nov., Myxococcus landrumus sp. nov., Nannocystis bai.</title>
        <authorList>
            <person name="Ahearne A."/>
            <person name="Stevens C."/>
            <person name="Phillips K."/>
        </authorList>
    </citation>
    <scope>NUCLEOTIDE SEQUENCE [LARGE SCALE GENOMIC DNA]</scope>
    <source>
        <strain evidence="2 3">MIWBW</strain>
    </source>
</reference>
<protein>
    <submittedName>
        <fullName evidence="2">Uncharacterized protein</fullName>
    </submittedName>
</protein>
<evidence type="ECO:0000256" key="1">
    <source>
        <dbReference type="SAM" id="MobiDB-lite"/>
    </source>
</evidence>
<evidence type="ECO:0000313" key="3">
    <source>
        <dbReference type="Proteomes" id="UP001207654"/>
    </source>
</evidence>
<accession>A0ABT4AR59</accession>
<feature type="region of interest" description="Disordered" evidence="1">
    <location>
        <begin position="456"/>
        <end position="487"/>
    </location>
</feature>
<dbReference type="RefSeq" id="WP_267541868.1">
    <property type="nucleotide sequence ID" value="NZ_JAPNKA010000001.1"/>
</dbReference>
<proteinExistence type="predicted"/>
<keyword evidence="3" id="KW-1185">Reference proteome</keyword>
<comment type="caution">
    <text evidence="2">The sequence shown here is derived from an EMBL/GenBank/DDBJ whole genome shotgun (WGS) entry which is preliminary data.</text>
</comment>
<organism evidence="2 3">
    <name type="scientific">Archangium lansingense</name>
    <dbReference type="NCBI Taxonomy" id="2995310"/>
    <lineage>
        <taxon>Bacteria</taxon>
        <taxon>Pseudomonadati</taxon>
        <taxon>Myxococcota</taxon>
        <taxon>Myxococcia</taxon>
        <taxon>Myxococcales</taxon>
        <taxon>Cystobacterineae</taxon>
        <taxon>Archangiaceae</taxon>
        <taxon>Archangium</taxon>
    </lineage>
</organism>
<name>A0ABT4AR59_9BACT</name>
<sequence>MHASHAECAVQVDLGRIGPFGFSVRPAQESELLYADLQTNADGNISRRLGSGRAGFYAGKYLKGVGRTPLAANWCHRTDRYHSSGHLLPSAAAREYLVSCYLEELGAGDTLVACEGLLLAPLPPEAEQYVESIFAGRDPRQLAQVDRRLQAISVKDAGFARLSNFVWAFSQWRGGAPFVIELFLRMARYLGGPSQPDVRTGDVSPEALAERLERAIERLVHHFERFFQSGVYWGSFHNNFTADGRFLDLETPTVLGGPFIGILAPAGKLPESVDPAGSRIFVGCEVLQCLGQVRTFLAFLIHRLEWLGRNDWDGGELERRFLRDTAEALRTRFPPSHWLHDVSALTEKLTAALASTLALPPGATEELRALVEAQCRVMLNVEPRHAEAVRLVPVKMPLANPEPIFPVVVGVPRFLEGWGGQTRAGRIFNAALGQVDGVGEVATALEALREAEASIRNSAREQRRLGAEPERNNGPVRKRATQGRGRD</sequence>